<evidence type="ECO:0000313" key="2">
    <source>
        <dbReference type="Proteomes" id="UP001140087"/>
    </source>
</evidence>
<comment type="caution">
    <text evidence="1">The sequence shown here is derived from an EMBL/GenBank/DDBJ whole genome shotgun (WGS) entry which is preliminary data.</text>
</comment>
<protein>
    <submittedName>
        <fullName evidence="1">Uncharacterized protein</fullName>
    </submittedName>
</protein>
<gene>
    <name evidence="1" type="ORF">H4R21_000611</name>
</gene>
<organism evidence="1 2">
    <name type="scientific">Coemansia helicoidea</name>
    <dbReference type="NCBI Taxonomy" id="1286919"/>
    <lineage>
        <taxon>Eukaryota</taxon>
        <taxon>Fungi</taxon>
        <taxon>Fungi incertae sedis</taxon>
        <taxon>Zoopagomycota</taxon>
        <taxon>Kickxellomycotina</taxon>
        <taxon>Kickxellomycetes</taxon>
        <taxon>Kickxellales</taxon>
        <taxon>Kickxellaceae</taxon>
        <taxon>Coemansia</taxon>
    </lineage>
</organism>
<dbReference type="EMBL" id="JANBUN010000086">
    <property type="protein sequence ID" value="KAJ2807107.1"/>
    <property type="molecule type" value="Genomic_DNA"/>
</dbReference>
<feature type="non-terminal residue" evidence="1">
    <location>
        <position position="1"/>
    </location>
</feature>
<keyword evidence="2" id="KW-1185">Reference proteome</keyword>
<reference evidence="1" key="1">
    <citation type="submission" date="2022-07" db="EMBL/GenBank/DDBJ databases">
        <title>Phylogenomic reconstructions and comparative analyses of Kickxellomycotina fungi.</title>
        <authorList>
            <person name="Reynolds N.K."/>
            <person name="Stajich J.E."/>
            <person name="Barry K."/>
            <person name="Grigoriev I.V."/>
            <person name="Crous P."/>
            <person name="Smith M.E."/>
        </authorList>
    </citation>
    <scope>NUCLEOTIDE SEQUENCE</scope>
    <source>
        <strain evidence="1">BCRC 34780</strain>
    </source>
</reference>
<evidence type="ECO:0000313" key="1">
    <source>
        <dbReference type="EMBL" id="KAJ2807107.1"/>
    </source>
</evidence>
<sequence length="328" mass="34729">PAAAAMPFLGTDNAALEGEQLRAQLAAAEHADRQRGGDGVWPEIPRVYHDAIRRFWPGALTLILPRPPCIPMEVLGGHGSTVAVRLPSHPVARAAISACGLPLAAPSANASGRPSPTLAAHVKHDLDSRLPLIVDAGACDVGVESTVLDAFSPNAHVGGELSPCILRPGGVTFEELQRLGGAFERLRVYRRDFASAEMEQNPTTPGMKYRHYSPSAPVFLLVPPAGAADPARSQLAQMRRVLAERPEIRRAGVVTVGNAVLGPVDGCSVVSFQAADARDLAHRIFALLRTLDEEEHVDAILVQGVCDAGAGLAVMNRLDKAASHHIRC</sequence>
<accession>A0ACC1LGD7</accession>
<name>A0ACC1LGD7_9FUNG</name>
<dbReference type="Proteomes" id="UP001140087">
    <property type="component" value="Unassembled WGS sequence"/>
</dbReference>
<proteinExistence type="predicted"/>